<dbReference type="InterPro" id="IPR002060">
    <property type="entry name" value="Squ/phyt_synthse"/>
</dbReference>
<accession>E6WSB1</accession>
<dbReference type="KEGG" id="psu:Psesu_1212"/>
<dbReference type="Proteomes" id="UP000008632">
    <property type="component" value="Chromosome"/>
</dbReference>
<protein>
    <recommendedName>
        <fullName evidence="3">Phytoene/squalene synthase family protein</fullName>
    </recommendedName>
</protein>
<dbReference type="OrthoDB" id="5959054at2"/>
<dbReference type="Pfam" id="PF00494">
    <property type="entry name" value="SQS_PSY"/>
    <property type="match status" value="1"/>
</dbReference>
<dbReference type="HOGENOM" id="CLU_1165084_0_0_6"/>
<dbReference type="InterPro" id="IPR008949">
    <property type="entry name" value="Isoprenoid_synthase_dom_sf"/>
</dbReference>
<organism evidence="1 2">
    <name type="scientific">Pseudoxanthomonas suwonensis (strain 11-1)</name>
    <dbReference type="NCBI Taxonomy" id="743721"/>
    <lineage>
        <taxon>Bacteria</taxon>
        <taxon>Pseudomonadati</taxon>
        <taxon>Pseudomonadota</taxon>
        <taxon>Gammaproteobacteria</taxon>
        <taxon>Lysobacterales</taxon>
        <taxon>Lysobacteraceae</taxon>
        <taxon>Pseudoxanthomonas</taxon>
    </lineage>
</organism>
<gene>
    <name evidence="1" type="ordered locus">Psesu_1212</name>
</gene>
<dbReference type="EMBL" id="CP002446">
    <property type="protein sequence ID" value="ADV27060.1"/>
    <property type="molecule type" value="Genomic_DNA"/>
</dbReference>
<keyword evidence="2" id="KW-1185">Reference proteome</keyword>
<dbReference type="eggNOG" id="COG1562">
    <property type="taxonomic scope" value="Bacteria"/>
</dbReference>
<proteinExistence type="predicted"/>
<name>E6WSB1_PSEUU</name>
<dbReference type="RefSeq" id="WP_013534889.1">
    <property type="nucleotide sequence ID" value="NC_014924.1"/>
</dbReference>
<evidence type="ECO:0000313" key="1">
    <source>
        <dbReference type="EMBL" id="ADV27060.1"/>
    </source>
</evidence>
<reference evidence="1 2" key="1">
    <citation type="submission" date="2011-01" db="EMBL/GenBank/DDBJ databases">
        <title>Complete sequence of Pseudoxanthomonas suwonensis 11-1.</title>
        <authorList>
            <consortium name="US DOE Joint Genome Institute"/>
            <person name="Lucas S."/>
            <person name="Copeland A."/>
            <person name="Lapidus A."/>
            <person name="Cheng J.-F."/>
            <person name="Goodwin L."/>
            <person name="Pitluck S."/>
            <person name="Teshima H."/>
            <person name="Detter J.C."/>
            <person name="Han C."/>
            <person name="Tapia R."/>
            <person name="Land M."/>
            <person name="Hauser L."/>
            <person name="Kyrpides N."/>
            <person name="Ivanova N."/>
            <person name="Ovchinnikova G."/>
            <person name="Siebers A.K."/>
            <person name="Allgaier M."/>
            <person name="Thelen M.P."/>
            <person name="Hugenholtz P."/>
            <person name="Gladden J."/>
            <person name="Woyke T."/>
        </authorList>
    </citation>
    <scope>NUCLEOTIDE SEQUENCE [LARGE SCALE GENOMIC DNA]</scope>
    <source>
        <strain evidence="2">11-1</strain>
    </source>
</reference>
<dbReference type="AlphaFoldDB" id="E6WSB1"/>
<dbReference type="STRING" id="743721.Psesu_1212"/>
<sequence>MSTPTALDSFLDKWRQRWPEWAVAEVFVPQEGRDRVVAWFALLQEFDDILNIAGDPLPADAKLGWWATELSDWAGQRSRHPLGRILQPVPAPWERLAAALPDLVAARARAADPQAAVVALERYATAVAEVEAVVLDGRAAQPRQLATQVLAQRLSEVGQAAVPLSLLDGDGGTAAAERAQRDWAKALLDGWPARIAGPRPRRIWAALARGRLRPQAAGKRVAASPVGILWTAWRAARG</sequence>
<dbReference type="Gene3D" id="1.10.600.10">
    <property type="entry name" value="Farnesyl Diphosphate Synthase"/>
    <property type="match status" value="1"/>
</dbReference>
<evidence type="ECO:0008006" key="3">
    <source>
        <dbReference type="Google" id="ProtNLM"/>
    </source>
</evidence>
<evidence type="ECO:0000313" key="2">
    <source>
        <dbReference type="Proteomes" id="UP000008632"/>
    </source>
</evidence>